<dbReference type="Proteomes" id="UP000749646">
    <property type="component" value="Unassembled WGS sequence"/>
</dbReference>
<evidence type="ECO:0000256" key="1">
    <source>
        <dbReference type="SAM" id="MobiDB-lite"/>
    </source>
</evidence>
<reference evidence="3" key="1">
    <citation type="journal article" date="2020" name="Fungal Divers.">
        <title>Resolving the Mortierellaceae phylogeny through synthesis of multi-gene phylogenetics and phylogenomics.</title>
        <authorList>
            <person name="Vandepol N."/>
            <person name="Liber J."/>
            <person name="Desiro A."/>
            <person name="Na H."/>
            <person name="Kennedy M."/>
            <person name="Barry K."/>
            <person name="Grigoriev I.V."/>
            <person name="Miller A.N."/>
            <person name="O'Donnell K."/>
            <person name="Stajich J.E."/>
            <person name="Bonito G."/>
        </authorList>
    </citation>
    <scope>NUCLEOTIDE SEQUENCE</scope>
    <source>
        <strain evidence="3">MES-2147</strain>
    </source>
</reference>
<accession>A0A9P6JGV1</accession>
<sequence length="238" mass="25432">AAWTEMSRSDYFSTASTPAVPMTVAGFHPSQANLFASGLSVPAQTPAAIEIPSFSASSPSYFPSTSDHPTSGGGPDHEPGQGFQLPAGLYRNGSVAVPAELNMQQISGETVSRLLEQVLNTEKDDGNGNNANDSDRNTIMLLDMRPSVSHAASTIKTAVNVCIPNILLKRPMYSLQMVTEQLTTEQDIEIFSRWRQFPTIVFFDASGAAPLVGSPTVYMAQKLRKEGCGATLAYLLGT</sequence>
<evidence type="ECO:0000313" key="3">
    <source>
        <dbReference type="EMBL" id="KAF9973988.1"/>
    </source>
</evidence>
<feature type="domain" description="Rhodanese" evidence="2">
    <location>
        <begin position="135"/>
        <end position="227"/>
    </location>
</feature>
<evidence type="ECO:0000259" key="2">
    <source>
        <dbReference type="PROSITE" id="PS50206"/>
    </source>
</evidence>
<dbReference type="OrthoDB" id="2445915at2759"/>
<proteinExistence type="predicted"/>
<dbReference type="EMBL" id="JAAAHW010004484">
    <property type="protein sequence ID" value="KAF9973988.1"/>
    <property type="molecule type" value="Genomic_DNA"/>
</dbReference>
<feature type="non-terminal residue" evidence="3">
    <location>
        <position position="238"/>
    </location>
</feature>
<dbReference type="PROSITE" id="PS50206">
    <property type="entry name" value="RHODANESE_3"/>
    <property type="match status" value="1"/>
</dbReference>
<feature type="region of interest" description="Disordered" evidence="1">
    <location>
        <begin position="59"/>
        <end position="84"/>
    </location>
</feature>
<protein>
    <recommendedName>
        <fullName evidence="2">Rhodanese domain-containing protein</fullName>
    </recommendedName>
</protein>
<dbReference type="SUPFAM" id="SSF52821">
    <property type="entry name" value="Rhodanese/Cell cycle control phosphatase"/>
    <property type="match status" value="1"/>
</dbReference>
<evidence type="ECO:0000313" key="4">
    <source>
        <dbReference type="Proteomes" id="UP000749646"/>
    </source>
</evidence>
<gene>
    <name evidence="3" type="ORF">BGZ65_008967</name>
</gene>
<dbReference type="InterPro" id="IPR036873">
    <property type="entry name" value="Rhodanese-like_dom_sf"/>
</dbReference>
<dbReference type="AlphaFoldDB" id="A0A9P6JGV1"/>
<dbReference type="InterPro" id="IPR001763">
    <property type="entry name" value="Rhodanese-like_dom"/>
</dbReference>
<comment type="caution">
    <text evidence="3">The sequence shown here is derived from an EMBL/GenBank/DDBJ whole genome shotgun (WGS) entry which is preliminary data.</text>
</comment>
<organism evidence="3 4">
    <name type="scientific">Modicella reniformis</name>
    <dbReference type="NCBI Taxonomy" id="1440133"/>
    <lineage>
        <taxon>Eukaryota</taxon>
        <taxon>Fungi</taxon>
        <taxon>Fungi incertae sedis</taxon>
        <taxon>Mucoromycota</taxon>
        <taxon>Mortierellomycotina</taxon>
        <taxon>Mortierellomycetes</taxon>
        <taxon>Mortierellales</taxon>
        <taxon>Mortierellaceae</taxon>
        <taxon>Modicella</taxon>
    </lineage>
</organism>
<keyword evidence="4" id="KW-1185">Reference proteome</keyword>
<dbReference type="Gene3D" id="3.40.250.10">
    <property type="entry name" value="Rhodanese-like domain"/>
    <property type="match status" value="1"/>
</dbReference>
<name>A0A9P6JGV1_9FUNG</name>